<feature type="signal peptide" evidence="2">
    <location>
        <begin position="1"/>
        <end position="26"/>
    </location>
</feature>
<evidence type="ECO:0000313" key="3">
    <source>
        <dbReference type="EMBL" id="GGE76666.1"/>
    </source>
</evidence>
<dbReference type="Proteomes" id="UP000633136">
    <property type="component" value="Unassembled WGS sequence"/>
</dbReference>
<evidence type="ECO:0008006" key="5">
    <source>
        <dbReference type="Google" id="ProtNLM"/>
    </source>
</evidence>
<reference evidence="3" key="2">
    <citation type="submission" date="2020-09" db="EMBL/GenBank/DDBJ databases">
        <authorList>
            <person name="Sun Q."/>
            <person name="Zhou Y."/>
        </authorList>
    </citation>
    <scope>NUCLEOTIDE SEQUENCE</scope>
    <source>
        <strain evidence="3">CGMCC 1.15388</strain>
    </source>
</reference>
<dbReference type="RefSeq" id="WP_188686274.1">
    <property type="nucleotide sequence ID" value="NZ_BMIS01000014.1"/>
</dbReference>
<feature type="region of interest" description="Disordered" evidence="1">
    <location>
        <begin position="75"/>
        <end position="94"/>
    </location>
</feature>
<comment type="caution">
    <text evidence="3">The sequence shown here is derived from an EMBL/GenBank/DDBJ whole genome shotgun (WGS) entry which is preliminary data.</text>
</comment>
<sequence length="253" mass="26712">MSAARHRGTKALAGAAVGLLALTACGEDENQVEGDDSPPAGSERLIEAAESGLDRAGSFGFGSAGFATENQLETTREEAGEVLPGTSEEDISPAECAEPIADVDFQPIMLEEDAARADFVSETFTGTGSLEVATLSDEEDHQLVEDHIASVNELVESCGDMEIALDDMDYHYEFAPVELESLPEESSVAYTRTQRMGEGGEDGTIAAQMLFAQAGEDVVMVSFIGEEAANSAEFTQIGEAITTEIVSALDEEQ</sequence>
<keyword evidence="4" id="KW-1185">Reference proteome</keyword>
<reference evidence="3" key="1">
    <citation type="journal article" date="2014" name="Int. J. Syst. Evol. Microbiol.">
        <title>Complete genome sequence of Corynebacterium casei LMG S-19264T (=DSM 44701T), isolated from a smear-ripened cheese.</title>
        <authorList>
            <consortium name="US DOE Joint Genome Institute (JGI-PGF)"/>
            <person name="Walter F."/>
            <person name="Albersmeier A."/>
            <person name="Kalinowski J."/>
            <person name="Ruckert C."/>
        </authorList>
    </citation>
    <scope>NUCLEOTIDE SEQUENCE</scope>
    <source>
        <strain evidence="3">CGMCC 1.15388</strain>
    </source>
</reference>
<evidence type="ECO:0000313" key="4">
    <source>
        <dbReference type="Proteomes" id="UP000633136"/>
    </source>
</evidence>
<proteinExistence type="predicted"/>
<feature type="chain" id="PRO_5038978239" description="PknH-like extracellular domain-containing protein" evidence="2">
    <location>
        <begin position="27"/>
        <end position="253"/>
    </location>
</feature>
<protein>
    <recommendedName>
        <fullName evidence="5">PknH-like extracellular domain-containing protein</fullName>
    </recommendedName>
</protein>
<evidence type="ECO:0000256" key="1">
    <source>
        <dbReference type="SAM" id="MobiDB-lite"/>
    </source>
</evidence>
<dbReference type="AlphaFoldDB" id="A0A917AVY4"/>
<keyword evidence="2" id="KW-0732">Signal</keyword>
<dbReference type="PROSITE" id="PS51257">
    <property type="entry name" value="PROKAR_LIPOPROTEIN"/>
    <property type="match status" value="1"/>
</dbReference>
<gene>
    <name evidence="3" type="ORF">GCM10011401_25040</name>
</gene>
<feature type="region of interest" description="Disordered" evidence="1">
    <location>
        <begin position="28"/>
        <end position="49"/>
    </location>
</feature>
<accession>A0A917AVY4</accession>
<name>A0A917AVY4_9MICC</name>
<organism evidence="3 4">
    <name type="scientific">Nesterenkonia cremea</name>
    <dbReference type="NCBI Taxonomy" id="1882340"/>
    <lineage>
        <taxon>Bacteria</taxon>
        <taxon>Bacillati</taxon>
        <taxon>Actinomycetota</taxon>
        <taxon>Actinomycetes</taxon>
        <taxon>Micrococcales</taxon>
        <taxon>Micrococcaceae</taxon>
        <taxon>Nesterenkonia</taxon>
    </lineage>
</organism>
<evidence type="ECO:0000256" key="2">
    <source>
        <dbReference type="SAM" id="SignalP"/>
    </source>
</evidence>
<dbReference type="EMBL" id="BMIS01000014">
    <property type="protein sequence ID" value="GGE76666.1"/>
    <property type="molecule type" value="Genomic_DNA"/>
</dbReference>